<evidence type="ECO:0000256" key="1">
    <source>
        <dbReference type="SAM" id="Phobius"/>
    </source>
</evidence>
<dbReference type="RefSeq" id="WP_345573251.1">
    <property type="nucleotide sequence ID" value="NZ_BAABIF010000001.1"/>
</dbReference>
<gene>
    <name evidence="2" type="ORF">FHR23_002467</name>
</gene>
<name>A0A840Z1D2_9SPHN</name>
<proteinExistence type="predicted"/>
<sequence length="88" mass="9049">MPITTCPDRPAQGRWRPVAGHGKTCAMAEPDPSHTPLAGGAPLVLCILAGGIIGAFMGQAFLGAVIGLAVGTAIAVLIWMRDRGNDRD</sequence>
<keyword evidence="1" id="KW-0472">Membrane</keyword>
<evidence type="ECO:0000313" key="2">
    <source>
        <dbReference type="EMBL" id="MBB5719526.1"/>
    </source>
</evidence>
<dbReference type="EMBL" id="JACIJI010000004">
    <property type="protein sequence ID" value="MBB5719526.1"/>
    <property type="molecule type" value="Genomic_DNA"/>
</dbReference>
<evidence type="ECO:0000313" key="3">
    <source>
        <dbReference type="Proteomes" id="UP000554342"/>
    </source>
</evidence>
<feature type="transmembrane region" description="Helical" evidence="1">
    <location>
        <begin position="61"/>
        <end position="80"/>
    </location>
</feature>
<keyword evidence="1" id="KW-0812">Transmembrane</keyword>
<organism evidence="2 3">
    <name type="scientific">Stakelama sediminis</name>
    <dbReference type="NCBI Taxonomy" id="463200"/>
    <lineage>
        <taxon>Bacteria</taxon>
        <taxon>Pseudomonadati</taxon>
        <taxon>Pseudomonadota</taxon>
        <taxon>Alphaproteobacteria</taxon>
        <taxon>Sphingomonadales</taxon>
        <taxon>Sphingomonadaceae</taxon>
        <taxon>Stakelama</taxon>
    </lineage>
</organism>
<dbReference type="AlphaFoldDB" id="A0A840Z1D2"/>
<protein>
    <submittedName>
        <fullName evidence="2">Prepilin signal peptidase PulO-like enzyme (Type II secretory pathway)</fullName>
    </submittedName>
</protein>
<dbReference type="Proteomes" id="UP000554342">
    <property type="component" value="Unassembled WGS sequence"/>
</dbReference>
<keyword evidence="3" id="KW-1185">Reference proteome</keyword>
<accession>A0A840Z1D2</accession>
<comment type="caution">
    <text evidence="2">The sequence shown here is derived from an EMBL/GenBank/DDBJ whole genome shotgun (WGS) entry which is preliminary data.</text>
</comment>
<reference evidence="2 3" key="1">
    <citation type="submission" date="2020-08" db="EMBL/GenBank/DDBJ databases">
        <title>Genomic Encyclopedia of Type Strains, Phase IV (KMG-IV): sequencing the most valuable type-strain genomes for metagenomic binning, comparative biology and taxonomic classification.</title>
        <authorList>
            <person name="Goeker M."/>
        </authorList>
    </citation>
    <scope>NUCLEOTIDE SEQUENCE [LARGE SCALE GENOMIC DNA]</scope>
    <source>
        <strain evidence="2 3">DSM 27203</strain>
    </source>
</reference>
<feature type="transmembrane region" description="Helical" evidence="1">
    <location>
        <begin position="37"/>
        <end position="55"/>
    </location>
</feature>
<keyword evidence="1" id="KW-1133">Transmembrane helix</keyword>